<gene>
    <name evidence="1" type="ORF">SNE25_20110</name>
</gene>
<dbReference type="RefSeq" id="WP_321560791.1">
    <property type="nucleotide sequence ID" value="NZ_CP139558.1"/>
</dbReference>
<evidence type="ECO:0000313" key="2">
    <source>
        <dbReference type="Proteomes" id="UP001324380"/>
    </source>
</evidence>
<dbReference type="Proteomes" id="UP001324380">
    <property type="component" value="Chromosome"/>
</dbReference>
<dbReference type="EMBL" id="CP139558">
    <property type="protein sequence ID" value="WPU91625.1"/>
    <property type="molecule type" value="Genomic_DNA"/>
</dbReference>
<reference evidence="1 2" key="1">
    <citation type="submission" date="2023-11" db="EMBL/GenBank/DDBJ databases">
        <title>Analysis of the Genomes of Mucilaginibacter gossypii cycad 4 and M. sabulilitoris SNA2: microbes with the potential for plant growth promotion.</title>
        <authorList>
            <person name="Hirsch A.M."/>
            <person name="Humm E."/>
            <person name="Rubbi M."/>
            <person name="Del Vecchio G."/>
            <person name="Ha S.M."/>
            <person name="Pellegrini M."/>
            <person name="Gunsalus R.P."/>
        </authorList>
    </citation>
    <scope>NUCLEOTIDE SEQUENCE [LARGE SCALE GENOMIC DNA]</scope>
    <source>
        <strain evidence="1 2">SNA2</strain>
    </source>
</reference>
<organism evidence="1 2">
    <name type="scientific">Mucilaginibacter sabulilitoris</name>
    <dbReference type="NCBI Taxonomy" id="1173583"/>
    <lineage>
        <taxon>Bacteria</taxon>
        <taxon>Pseudomonadati</taxon>
        <taxon>Bacteroidota</taxon>
        <taxon>Sphingobacteriia</taxon>
        <taxon>Sphingobacteriales</taxon>
        <taxon>Sphingobacteriaceae</taxon>
        <taxon>Mucilaginibacter</taxon>
    </lineage>
</organism>
<keyword evidence="2" id="KW-1185">Reference proteome</keyword>
<protein>
    <submittedName>
        <fullName evidence="1">Uncharacterized protein</fullName>
    </submittedName>
</protein>
<accession>A0ABZ0TJ74</accession>
<name>A0ABZ0TJ74_9SPHI</name>
<sequence>MAEYYQPYHEISVHLLRLHSPFFPACKKSGQPQPGSNKPDDLAVMLTGKWKQSKNNTKIYGLTGDALLKSLDTNFSKLDAFYTTYITYNKDDSGYLTTAPYKKASSDKPFVDTTSYFDYKISEQE</sequence>
<proteinExistence type="predicted"/>
<evidence type="ECO:0000313" key="1">
    <source>
        <dbReference type="EMBL" id="WPU91625.1"/>
    </source>
</evidence>